<dbReference type="InterPro" id="IPR002347">
    <property type="entry name" value="SDR_fam"/>
</dbReference>
<dbReference type="Pfam" id="PF00106">
    <property type="entry name" value="adh_short"/>
    <property type="match status" value="1"/>
</dbReference>
<gene>
    <name evidence="2" type="ORF">THAR02_09401</name>
</gene>
<comment type="caution">
    <text evidence="2">The sequence shown here is derived from an EMBL/GenBank/DDBJ whole genome shotgun (WGS) entry which is preliminary data.</text>
</comment>
<organism evidence="2 3">
    <name type="scientific">Trichoderma harzianum</name>
    <name type="common">Hypocrea lixii</name>
    <dbReference type="NCBI Taxonomy" id="5544"/>
    <lineage>
        <taxon>Eukaryota</taxon>
        <taxon>Fungi</taxon>
        <taxon>Dikarya</taxon>
        <taxon>Ascomycota</taxon>
        <taxon>Pezizomycotina</taxon>
        <taxon>Sordariomycetes</taxon>
        <taxon>Hypocreomycetidae</taxon>
        <taxon>Hypocreales</taxon>
        <taxon>Hypocreaceae</taxon>
        <taxon>Trichoderma</taxon>
    </lineage>
</organism>
<dbReference type="Proteomes" id="UP000034112">
    <property type="component" value="Unassembled WGS sequence"/>
</dbReference>
<reference evidence="3" key="1">
    <citation type="journal article" date="2015" name="Genome Announc.">
        <title>Draft whole-genome sequence of the biocontrol agent Trichoderma harzianum T6776.</title>
        <authorList>
            <person name="Baroncelli R."/>
            <person name="Piaggeschi G."/>
            <person name="Fiorini L."/>
            <person name="Bertolini E."/>
            <person name="Zapparata A."/>
            <person name="Pe M.E."/>
            <person name="Sarrocco S."/>
            <person name="Vannacci G."/>
        </authorList>
    </citation>
    <scope>NUCLEOTIDE SEQUENCE [LARGE SCALE GENOMIC DNA]</scope>
    <source>
        <strain evidence="3">T6776</strain>
    </source>
</reference>
<dbReference type="OMA" id="HCELPEA"/>
<dbReference type="AlphaFoldDB" id="A0A0F9X1D3"/>
<evidence type="ECO:0000313" key="3">
    <source>
        <dbReference type="Proteomes" id="UP000034112"/>
    </source>
</evidence>
<dbReference type="EMBL" id="JOKZ01000414">
    <property type="protein sequence ID" value="KKO98499.1"/>
    <property type="molecule type" value="Genomic_DNA"/>
</dbReference>
<sequence>MASSKELPPFTSPFFPNLFIKNQFFTKPRFPPQSTNLSDKVAIVTGSNTGLGLECARQLLSHKLSRLIIAVRSSAKGEAAASSLRKQFPKSSIEVWQLDMSSYDSVQAFAARLDKELSRLDVAVLNAGMGRAAFGTSPDTGHEENVQVNYLSTMLLSILLLPILKKKSPVGFPGRLTIVTSMLSITAKFAVKNEVPLLPAFDRADVFDPLDNYPTSKLLGQLFIWKLTDMVSADDVVINLVEPGFVKGTELQRDIGGATRIILNLFKSISARSVKVGASTYMDAAIVKGKESHGCVIMNWNIAPYAPFQYTAEGKEIMKRLWEETLNEFKFIDVNSILGSLKMV</sequence>
<protein>
    <submittedName>
        <fullName evidence="2">Short-chain dehydrogenase</fullName>
    </submittedName>
</protein>
<proteinExistence type="predicted"/>
<dbReference type="SUPFAM" id="SSF51735">
    <property type="entry name" value="NAD(P)-binding Rossmann-fold domains"/>
    <property type="match status" value="1"/>
</dbReference>
<dbReference type="PANTHER" id="PTHR43157:SF35">
    <property type="entry name" value="DEHYDROGENASE_REDUCTASE FAMILY PROTEIN, PUTATIVE-RELATED"/>
    <property type="match status" value="1"/>
</dbReference>
<keyword evidence="1" id="KW-0560">Oxidoreductase</keyword>
<dbReference type="Gene3D" id="3.40.50.720">
    <property type="entry name" value="NAD(P)-binding Rossmann-like Domain"/>
    <property type="match status" value="1"/>
</dbReference>
<dbReference type="PRINTS" id="PR00081">
    <property type="entry name" value="GDHRDH"/>
</dbReference>
<dbReference type="GO" id="GO:0016491">
    <property type="term" value="F:oxidoreductase activity"/>
    <property type="evidence" value="ECO:0007669"/>
    <property type="project" value="UniProtKB-KW"/>
</dbReference>
<name>A0A0F9X1D3_TRIHA</name>
<evidence type="ECO:0000313" key="2">
    <source>
        <dbReference type="EMBL" id="KKO98499.1"/>
    </source>
</evidence>
<evidence type="ECO:0000256" key="1">
    <source>
        <dbReference type="ARBA" id="ARBA00023002"/>
    </source>
</evidence>
<accession>A0A0F9X1D3</accession>
<dbReference type="InterPro" id="IPR036291">
    <property type="entry name" value="NAD(P)-bd_dom_sf"/>
</dbReference>
<dbReference type="OrthoDB" id="542013at2759"/>
<dbReference type="PANTHER" id="PTHR43157">
    <property type="entry name" value="PHOSPHATIDYLINOSITOL-GLYCAN BIOSYNTHESIS CLASS F PROTEIN-RELATED"/>
    <property type="match status" value="1"/>
</dbReference>